<accession>A0A484CCW9</accession>
<sequence>MTSRFDENEVVARCLPYHDKMNLVLLITVTFTLALVHGNNQPCQRNNNTNAYDEFVLRHILQESFNRYSRTDWTTYIKKYGLCNRPMQTFIKGRNQVDVVQTCNGSGRPLVNSYNGNFCISSITMHVYELSVNRNCRVINLVRRRRYVIVACDKVGNLCSPVYFEKYINQKHDMTARPCRP</sequence>
<gene>
    <name evidence="2" type="ORF">EPR50_G00195580</name>
</gene>
<comment type="caution">
    <text evidence="2">The sequence shown here is derived from an EMBL/GenBank/DDBJ whole genome shotgun (WGS) entry which is preliminary data.</text>
</comment>
<dbReference type="InterPro" id="IPR036816">
    <property type="entry name" value="RNaseA-like_dom_sf"/>
</dbReference>
<dbReference type="AlphaFoldDB" id="A0A484CCW9"/>
<keyword evidence="1" id="KW-0472">Membrane</keyword>
<feature type="transmembrane region" description="Helical" evidence="1">
    <location>
        <begin position="21"/>
        <end position="38"/>
    </location>
</feature>
<dbReference type="Proteomes" id="UP000295070">
    <property type="component" value="Chromosome 19"/>
</dbReference>
<name>A0A484CCW9_PERFV</name>
<dbReference type="EMBL" id="SCKG01000019">
    <property type="protein sequence ID" value="TDG99574.1"/>
    <property type="molecule type" value="Genomic_DNA"/>
</dbReference>
<dbReference type="STRING" id="8167.A0A484CCW9"/>
<keyword evidence="1" id="KW-0812">Transmembrane</keyword>
<evidence type="ECO:0000256" key="1">
    <source>
        <dbReference type="SAM" id="Phobius"/>
    </source>
</evidence>
<keyword evidence="1" id="KW-1133">Transmembrane helix</keyword>
<protein>
    <submittedName>
        <fullName evidence="2">Uncharacterized protein</fullName>
    </submittedName>
</protein>
<keyword evidence="3" id="KW-1185">Reference proteome</keyword>
<organism evidence="2 3">
    <name type="scientific">Perca flavescens</name>
    <name type="common">American yellow perch</name>
    <name type="synonym">Morone flavescens</name>
    <dbReference type="NCBI Taxonomy" id="8167"/>
    <lineage>
        <taxon>Eukaryota</taxon>
        <taxon>Metazoa</taxon>
        <taxon>Chordata</taxon>
        <taxon>Craniata</taxon>
        <taxon>Vertebrata</taxon>
        <taxon>Euteleostomi</taxon>
        <taxon>Actinopterygii</taxon>
        <taxon>Neopterygii</taxon>
        <taxon>Teleostei</taxon>
        <taxon>Neoteleostei</taxon>
        <taxon>Acanthomorphata</taxon>
        <taxon>Eupercaria</taxon>
        <taxon>Perciformes</taxon>
        <taxon>Percoidei</taxon>
        <taxon>Percidae</taxon>
        <taxon>Percinae</taxon>
        <taxon>Perca</taxon>
    </lineage>
</organism>
<proteinExistence type="predicted"/>
<evidence type="ECO:0000313" key="3">
    <source>
        <dbReference type="Proteomes" id="UP000295070"/>
    </source>
</evidence>
<reference evidence="2 3" key="1">
    <citation type="submission" date="2019-01" db="EMBL/GenBank/DDBJ databases">
        <title>A chromosome-scale genome assembly of the yellow perch, Perca flavescens.</title>
        <authorList>
            <person name="Feron R."/>
            <person name="Morvezen R."/>
            <person name="Bestin A."/>
            <person name="Haffray P."/>
            <person name="Klopp C."/>
            <person name="Zahm M."/>
            <person name="Cabau C."/>
            <person name="Roques C."/>
            <person name="Donnadieu C."/>
            <person name="Bouchez O."/>
            <person name="Christie M."/>
            <person name="Larson W."/>
            <person name="Guiguen Y."/>
        </authorList>
    </citation>
    <scope>NUCLEOTIDE SEQUENCE [LARGE SCALE GENOMIC DNA]</scope>
    <source>
        <strain evidence="2">YP-PL-M2</strain>
        <tissue evidence="2">Blood</tissue>
    </source>
</reference>
<evidence type="ECO:0000313" key="2">
    <source>
        <dbReference type="EMBL" id="TDG99574.1"/>
    </source>
</evidence>
<dbReference type="Gene3D" id="3.10.130.10">
    <property type="entry name" value="Ribonuclease A-like domain"/>
    <property type="match status" value="1"/>
</dbReference>